<keyword evidence="4 5" id="KW-0472">Membrane</keyword>
<dbReference type="Proteomes" id="UP000885672">
    <property type="component" value="Unassembled WGS sequence"/>
</dbReference>
<proteinExistence type="predicted"/>
<evidence type="ECO:0000259" key="6">
    <source>
        <dbReference type="Pfam" id="PF13886"/>
    </source>
</evidence>
<feature type="transmembrane region" description="Helical" evidence="5">
    <location>
        <begin position="6"/>
        <end position="24"/>
    </location>
</feature>
<feature type="transmembrane region" description="Helical" evidence="5">
    <location>
        <begin position="129"/>
        <end position="149"/>
    </location>
</feature>
<organism evidence="7">
    <name type="scientific">candidate division WOR-3 bacterium</name>
    <dbReference type="NCBI Taxonomy" id="2052148"/>
    <lineage>
        <taxon>Bacteria</taxon>
        <taxon>Bacteria division WOR-3</taxon>
    </lineage>
</organism>
<evidence type="ECO:0000256" key="5">
    <source>
        <dbReference type="SAM" id="Phobius"/>
    </source>
</evidence>
<feature type="transmembrane region" description="Helical" evidence="5">
    <location>
        <begin position="53"/>
        <end position="73"/>
    </location>
</feature>
<reference evidence="7" key="1">
    <citation type="journal article" date="2020" name="mSystems">
        <title>Genome- and Community-Level Interaction Insights into Carbon Utilization and Element Cycling Functions of Hydrothermarchaeota in Hydrothermal Sediment.</title>
        <authorList>
            <person name="Zhou Z."/>
            <person name="Liu Y."/>
            <person name="Xu W."/>
            <person name="Pan J."/>
            <person name="Luo Z.H."/>
            <person name="Li M."/>
        </authorList>
    </citation>
    <scope>NUCLEOTIDE SEQUENCE [LARGE SCALE GENOMIC DNA]</scope>
    <source>
        <strain evidence="7">SpSt-1182</strain>
    </source>
</reference>
<name>A0A7V0T592_UNCW3</name>
<keyword evidence="3 5" id="KW-1133">Transmembrane helix</keyword>
<comment type="caution">
    <text evidence="7">The sequence shown here is derived from an EMBL/GenBank/DDBJ whole genome shotgun (WGS) entry which is preliminary data.</text>
</comment>
<gene>
    <name evidence="7" type="ORF">ENN51_03990</name>
</gene>
<feature type="transmembrane region" description="Helical" evidence="5">
    <location>
        <begin position="103"/>
        <end position="122"/>
    </location>
</feature>
<protein>
    <submittedName>
        <fullName evidence="7">TMEM198/TM7SF3 family protein</fullName>
    </submittedName>
</protein>
<sequence>MMLSGTAGAVLVIALGTFVCFFGYRLLRVTLGVAGFAVGAGVAWFLASGIAGIAPVVVIVTLAAGILGAVLAAVVYKVGVFLLGAGIGAMLALFAFAGSGGTAGWLVTAAVAVVFGVVTVFLERAMVTILSALAGAWGVALGAFHLAGWLDMGRGIEALAPLNVGAGRLPIIVGAALFLALVGTLTQFGQGRKRR</sequence>
<keyword evidence="2 5" id="KW-0812">Transmembrane</keyword>
<dbReference type="Pfam" id="PF13886">
    <property type="entry name" value="TM7S3_TM198"/>
    <property type="match status" value="1"/>
</dbReference>
<evidence type="ECO:0000256" key="4">
    <source>
        <dbReference type="ARBA" id="ARBA00023136"/>
    </source>
</evidence>
<feature type="domain" description="TM7S3/TM198-like" evidence="6">
    <location>
        <begin position="10"/>
        <end position="188"/>
    </location>
</feature>
<feature type="transmembrane region" description="Helical" evidence="5">
    <location>
        <begin position="29"/>
        <end position="47"/>
    </location>
</feature>
<evidence type="ECO:0000313" key="7">
    <source>
        <dbReference type="EMBL" id="HDQ99429.1"/>
    </source>
</evidence>
<evidence type="ECO:0000256" key="3">
    <source>
        <dbReference type="ARBA" id="ARBA00022989"/>
    </source>
</evidence>
<evidence type="ECO:0000256" key="2">
    <source>
        <dbReference type="ARBA" id="ARBA00022692"/>
    </source>
</evidence>
<accession>A0A7V0T592</accession>
<comment type="subcellular location">
    <subcellularLocation>
        <location evidence="1">Membrane</location>
        <topology evidence="1">Multi-pass membrane protein</topology>
    </subcellularLocation>
</comment>
<dbReference type="InterPro" id="IPR025256">
    <property type="entry name" value="TM7S3/TM198-like_dom"/>
</dbReference>
<evidence type="ECO:0000256" key="1">
    <source>
        <dbReference type="ARBA" id="ARBA00004141"/>
    </source>
</evidence>
<dbReference type="AlphaFoldDB" id="A0A7V0T592"/>
<feature type="transmembrane region" description="Helical" evidence="5">
    <location>
        <begin position="169"/>
        <end position="189"/>
    </location>
</feature>
<dbReference type="EMBL" id="DSBX01000151">
    <property type="protein sequence ID" value="HDQ99429.1"/>
    <property type="molecule type" value="Genomic_DNA"/>
</dbReference>
<dbReference type="GO" id="GO:0016020">
    <property type="term" value="C:membrane"/>
    <property type="evidence" value="ECO:0007669"/>
    <property type="project" value="UniProtKB-SubCell"/>
</dbReference>
<feature type="transmembrane region" description="Helical" evidence="5">
    <location>
        <begin position="80"/>
        <end position="97"/>
    </location>
</feature>